<dbReference type="Proteomes" id="UP000034491">
    <property type="component" value="Unassembled WGS sequence"/>
</dbReference>
<dbReference type="RefSeq" id="WP_046501826.1">
    <property type="nucleotide sequence ID" value="NZ_LANI01000001.1"/>
</dbReference>
<dbReference type="STRING" id="1549748.WH95_01140"/>
<protein>
    <recommendedName>
        <fullName evidence="1">RES domain-containing protein</fullName>
    </recommendedName>
</protein>
<sequence>MEVYRLAHAKFADLSGKGGNYGAGRWHHKGYPVLYTASSRSLAALERFVHETAHTLPRLKMLTIWVPDNFTVKHYTEKQLPKGWDQLPDTFVSRDFGSTWLEGQKTAGLQIPSAIVKDEYNLLINPNHPDANTIKIVDEADFYYDPRLQRMIR</sequence>
<evidence type="ECO:0000313" key="2">
    <source>
        <dbReference type="EMBL" id="KKJ78715.1"/>
    </source>
</evidence>
<proteinExistence type="predicted"/>
<dbReference type="SMART" id="SM00953">
    <property type="entry name" value="RES"/>
    <property type="match status" value="1"/>
</dbReference>
<feature type="domain" description="RES" evidence="1">
    <location>
        <begin position="13"/>
        <end position="138"/>
    </location>
</feature>
<dbReference type="InterPro" id="IPR014914">
    <property type="entry name" value="RES_dom"/>
</dbReference>
<dbReference type="EMBL" id="LANI01000001">
    <property type="protein sequence ID" value="KKJ78715.1"/>
    <property type="molecule type" value="Genomic_DNA"/>
</dbReference>
<dbReference type="AlphaFoldDB" id="A0A0M2RFD0"/>
<keyword evidence="3" id="KW-1185">Reference proteome</keyword>
<organism evidence="2 3">
    <name type="scientific">Kiloniella litopenaei</name>
    <dbReference type="NCBI Taxonomy" id="1549748"/>
    <lineage>
        <taxon>Bacteria</taxon>
        <taxon>Pseudomonadati</taxon>
        <taxon>Pseudomonadota</taxon>
        <taxon>Alphaproteobacteria</taxon>
        <taxon>Rhodospirillales</taxon>
        <taxon>Kiloniellaceae</taxon>
        <taxon>Kiloniella</taxon>
    </lineage>
</organism>
<comment type="caution">
    <text evidence="2">The sequence shown here is derived from an EMBL/GenBank/DDBJ whole genome shotgun (WGS) entry which is preliminary data.</text>
</comment>
<evidence type="ECO:0000313" key="3">
    <source>
        <dbReference type="Proteomes" id="UP000034491"/>
    </source>
</evidence>
<reference evidence="2 3" key="1">
    <citation type="submission" date="2015-03" db="EMBL/GenBank/DDBJ databases">
        <title>Genome sequence of Kiloniella sp. P1-1, isolated from the gut microflora of Pacific white shrimp, Penaeus vannamei.</title>
        <authorList>
            <person name="Shao Z."/>
            <person name="Wang L."/>
            <person name="Li X."/>
        </authorList>
    </citation>
    <scope>NUCLEOTIDE SEQUENCE [LARGE SCALE GENOMIC DNA]</scope>
    <source>
        <strain evidence="2 3">P1-1</strain>
    </source>
</reference>
<name>A0A0M2RFD0_9PROT</name>
<dbReference type="OrthoDB" id="9789501at2"/>
<dbReference type="Pfam" id="PF08808">
    <property type="entry name" value="RES"/>
    <property type="match status" value="1"/>
</dbReference>
<gene>
    <name evidence="2" type="ORF">WH95_01140</name>
</gene>
<accession>A0A0M2RFD0</accession>
<evidence type="ECO:0000259" key="1">
    <source>
        <dbReference type="SMART" id="SM00953"/>
    </source>
</evidence>